<dbReference type="InterPro" id="IPR036274">
    <property type="entry name" value="HR1_rpt_sf"/>
</dbReference>
<evidence type="ECO:0000256" key="1">
    <source>
        <dbReference type="SAM" id="Coils"/>
    </source>
</evidence>
<feature type="compositionally biased region" description="Polar residues" evidence="2">
    <location>
        <begin position="129"/>
        <end position="142"/>
    </location>
</feature>
<feature type="coiled-coil region" evidence="1">
    <location>
        <begin position="915"/>
        <end position="949"/>
    </location>
</feature>
<dbReference type="PANTHER" id="PTHR18937">
    <property type="entry name" value="STRUCTURAL MAINTENANCE OF CHROMOSOMES SMC FAMILY MEMBER"/>
    <property type="match status" value="1"/>
</dbReference>
<feature type="compositionally biased region" description="Basic and acidic residues" evidence="2">
    <location>
        <begin position="94"/>
        <end position="111"/>
    </location>
</feature>
<feature type="domain" description="DUF7801" evidence="4">
    <location>
        <begin position="795"/>
        <end position="952"/>
    </location>
</feature>
<dbReference type="STRING" id="44941.A0A397U6F9"/>
<evidence type="ECO:0000256" key="2">
    <source>
        <dbReference type="SAM" id="MobiDB-lite"/>
    </source>
</evidence>
<feature type="compositionally biased region" description="Low complexity" evidence="2">
    <location>
        <begin position="68"/>
        <end position="90"/>
    </location>
</feature>
<dbReference type="AlphaFoldDB" id="A0A397U6F9"/>
<dbReference type="InterPro" id="IPR056703">
    <property type="entry name" value="DUF7801"/>
</dbReference>
<dbReference type="EMBL" id="QKWP01001904">
    <property type="protein sequence ID" value="RIB05882.1"/>
    <property type="molecule type" value="Genomic_DNA"/>
</dbReference>
<dbReference type="Pfam" id="PF25078">
    <property type="entry name" value="DUF7801"/>
    <property type="match status" value="1"/>
</dbReference>
<feature type="compositionally biased region" description="Polar residues" evidence="2">
    <location>
        <begin position="46"/>
        <end position="64"/>
    </location>
</feature>
<feature type="region of interest" description="Disordered" evidence="2">
    <location>
        <begin position="1"/>
        <end position="150"/>
    </location>
</feature>
<feature type="domain" description="Up-regulated during septation protein 1" evidence="3">
    <location>
        <begin position="192"/>
        <end position="303"/>
    </location>
</feature>
<proteinExistence type="predicted"/>
<keyword evidence="1" id="KW-0175">Coiled coil</keyword>
<organism evidence="5 6">
    <name type="scientific">Gigaspora rosea</name>
    <dbReference type="NCBI Taxonomy" id="44941"/>
    <lineage>
        <taxon>Eukaryota</taxon>
        <taxon>Fungi</taxon>
        <taxon>Fungi incertae sedis</taxon>
        <taxon>Mucoromycota</taxon>
        <taxon>Glomeromycotina</taxon>
        <taxon>Glomeromycetes</taxon>
        <taxon>Diversisporales</taxon>
        <taxon>Gigasporaceae</taxon>
        <taxon>Gigaspora</taxon>
    </lineage>
</organism>
<feature type="region of interest" description="Disordered" evidence="2">
    <location>
        <begin position="556"/>
        <end position="581"/>
    </location>
</feature>
<comment type="caution">
    <text evidence="5">The sequence shown here is derived from an EMBL/GenBank/DDBJ whole genome shotgun (WGS) entry which is preliminary data.</text>
</comment>
<evidence type="ECO:0000313" key="6">
    <source>
        <dbReference type="Proteomes" id="UP000266673"/>
    </source>
</evidence>
<feature type="coiled-coil region" evidence="1">
    <location>
        <begin position="976"/>
        <end position="1010"/>
    </location>
</feature>
<feature type="region of interest" description="Disordered" evidence="2">
    <location>
        <begin position="425"/>
        <end position="444"/>
    </location>
</feature>
<dbReference type="Proteomes" id="UP000266673">
    <property type="component" value="Unassembled WGS sequence"/>
</dbReference>
<evidence type="ECO:0000259" key="4">
    <source>
        <dbReference type="Pfam" id="PF25078"/>
    </source>
</evidence>
<dbReference type="Pfam" id="PF15456">
    <property type="entry name" value="Uds1"/>
    <property type="match status" value="1"/>
</dbReference>
<accession>A0A397U6F9</accession>
<evidence type="ECO:0000259" key="3">
    <source>
        <dbReference type="Pfam" id="PF15456"/>
    </source>
</evidence>
<keyword evidence="6" id="KW-1185">Reference proteome</keyword>
<dbReference type="OrthoDB" id="5569911at2759"/>
<feature type="coiled-coil region" evidence="1">
    <location>
        <begin position="622"/>
        <end position="889"/>
    </location>
</feature>
<dbReference type="InterPro" id="IPR029191">
    <property type="entry name" value="Uds1"/>
</dbReference>
<feature type="coiled-coil region" evidence="1">
    <location>
        <begin position="368"/>
        <end position="421"/>
    </location>
</feature>
<reference evidence="5 6" key="1">
    <citation type="submission" date="2018-06" db="EMBL/GenBank/DDBJ databases">
        <title>Comparative genomics reveals the genomic features of Rhizophagus irregularis, R. cerebriforme, R. diaphanum and Gigaspora rosea, and their symbiotic lifestyle signature.</title>
        <authorList>
            <person name="Morin E."/>
            <person name="San Clemente H."/>
            <person name="Chen E.C.H."/>
            <person name="De La Providencia I."/>
            <person name="Hainaut M."/>
            <person name="Kuo A."/>
            <person name="Kohler A."/>
            <person name="Murat C."/>
            <person name="Tang N."/>
            <person name="Roy S."/>
            <person name="Loubradou J."/>
            <person name="Henrissat B."/>
            <person name="Grigoriev I.V."/>
            <person name="Corradi N."/>
            <person name="Roux C."/>
            <person name="Martin F.M."/>
        </authorList>
    </citation>
    <scope>NUCLEOTIDE SEQUENCE [LARGE SCALE GENOMIC DNA]</scope>
    <source>
        <strain evidence="5 6">DAOM 194757</strain>
    </source>
</reference>
<dbReference type="SUPFAM" id="SSF46585">
    <property type="entry name" value="HR1 repeat"/>
    <property type="match status" value="1"/>
</dbReference>
<protein>
    <submittedName>
        <fullName evidence="5">Up-regulated during septation-domain-containing protein</fullName>
    </submittedName>
</protein>
<feature type="compositionally biased region" description="Polar residues" evidence="2">
    <location>
        <begin position="565"/>
        <end position="575"/>
    </location>
</feature>
<gene>
    <name evidence="5" type="ORF">C2G38_2218472</name>
</gene>
<name>A0A397U6F9_9GLOM</name>
<sequence length="1027" mass="116895">MSNYSRRKPVPEQDNGDSSFPLKNNKPATDLSFMNQPPRMPAKSPLRNSASVTATSGSTQTTIIQPVMSTMSITSAASPTSPTVRSRPSVDTGSTDRDLLTSEKKDYEESIRSLQSRRRGSDHSFKPVSPTSIVFSDNVNTTSPPLSPKVKPPSLNIAVDLLASSEAILASATSPKFPPGTSLLDTTDEMLIQLLVSQAIIDAKDFDILSLEEVEELKKDYSLLTTRITALTSKLSLESKIREAASSLARLHASNRRLSRQATDHLSAANRKVDQVATELWKLTQRAGEVQRKLLQHMAGILSTGISKLEEKHANPFQTNSIQIQEGGDGIDNLYNEIMGINSNGSDPILVEKVSNLETSLHNAHQTLAEARMAIKRKDKELEELRAKLDETATEARERTIAELRTELEEVGSRLDILLRKHKANNGKNSTSSDNEYSDESDSGGSTFYRLSTMTTATQHLQKEQYKNISENLSALEKALEIYAFRVYKSEQELNSTKTNPDDENTQSQLQEALDNLKRAEEKVEIERKKVKNMEDEIFELQAKAERVQDLEDQIKEMDRKNRVKGSNETSNDTNVESKLRKTEREYDEIMEALKKSFSNLPSDRSEDNKTRISKEAVISRIQRVGDENKRLMDQISHLQSRMHEHTMKLKDQENLKQMLEDTRIELENSKTRIIELEDKAQNAISRATSTNEKQSDLRNELEDLRERLSTSQEKIRKYEAILKRQSVIQVVDNGTSIKEEFQQQLAAQEQEYEAQIKERDAIISKIRSDLSHLTTEKENLAQVVKDLEDMLKSKSRTLDQREVTISRLEGDVVRLKSELAELKAATDGISDFNQFSTDGRNSRNWSQVDEKQELIQLRSAKAKLEQQVKKLKENLVTAQKQFSEREEALEKRSETNQNELDGILREFDRLTRNFIDFDAERQKLQKNIDQLQSKREALENELADEKIKHLGMDGNEPITTTTLRKEFRKMMADSREEHSKLLRRETEEKKKLEATVRNLKREKEAVRWEKANKGTQTRFTISIGSG</sequence>
<evidence type="ECO:0000313" key="5">
    <source>
        <dbReference type="EMBL" id="RIB05882.1"/>
    </source>
</evidence>